<feature type="region of interest" description="Disordered" evidence="1">
    <location>
        <begin position="73"/>
        <end position="95"/>
    </location>
</feature>
<dbReference type="AlphaFoldDB" id="A0A096GM38"/>
<dbReference type="EMBL" id="AWOR01000069">
    <property type="protein sequence ID" value="KGH26265.1"/>
    <property type="molecule type" value="Genomic_DNA"/>
</dbReference>
<dbReference type="Proteomes" id="UP000029553">
    <property type="component" value="Unassembled WGS sequence"/>
</dbReference>
<name>A0A096GM38_COMTE</name>
<gene>
    <name evidence="2" type="ORF">P353_22305</name>
</gene>
<evidence type="ECO:0000256" key="1">
    <source>
        <dbReference type="SAM" id="MobiDB-lite"/>
    </source>
</evidence>
<protein>
    <submittedName>
        <fullName evidence="2">Uncharacterized protein</fullName>
    </submittedName>
</protein>
<comment type="caution">
    <text evidence="2">The sequence shown here is derived from an EMBL/GenBank/DDBJ whole genome shotgun (WGS) entry which is preliminary data.</text>
</comment>
<accession>A0A096GM38</accession>
<evidence type="ECO:0000313" key="3">
    <source>
        <dbReference type="Proteomes" id="UP000029553"/>
    </source>
</evidence>
<sequence length="130" mass="14397">MMRQDQFEALQKRSEELVDRFLEESDPQAWPGAGVPVSAMDKQTRGDLYWVKKNAVATLACAQRIVGLVGQIRQRTSNPESPEDPAAVTAGEDSLDDEVVAAEAEAARLMNQVLQSVKKEQFDKRVHGKS</sequence>
<reference evidence="2 3" key="1">
    <citation type="submission" date="2013-09" db="EMBL/GenBank/DDBJ databases">
        <title>High correlation between genotypes and phenotypes of environmental bacteria Comamonas testosteroni strains.</title>
        <authorList>
            <person name="Liu L."/>
            <person name="Zhu W."/>
            <person name="Xia X."/>
            <person name="Xu B."/>
            <person name="Luo M."/>
            <person name="Wang G."/>
        </authorList>
    </citation>
    <scope>NUCLEOTIDE SEQUENCE [LARGE SCALE GENOMIC DNA]</scope>
    <source>
        <strain evidence="2 3">JL40</strain>
    </source>
</reference>
<proteinExistence type="predicted"/>
<organism evidence="2 3">
    <name type="scientific">Comamonas testosteroni</name>
    <name type="common">Pseudomonas testosteroni</name>
    <dbReference type="NCBI Taxonomy" id="285"/>
    <lineage>
        <taxon>Bacteria</taxon>
        <taxon>Pseudomonadati</taxon>
        <taxon>Pseudomonadota</taxon>
        <taxon>Betaproteobacteria</taxon>
        <taxon>Burkholderiales</taxon>
        <taxon>Comamonadaceae</taxon>
        <taxon>Comamonas</taxon>
    </lineage>
</organism>
<evidence type="ECO:0000313" key="2">
    <source>
        <dbReference type="EMBL" id="KGH26265.1"/>
    </source>
</evidence>